<dbReference type="SUPFAM" id="SSF51126">
    <property type="entry name" value="Pectin lyase-like"/>
    <property type="match status" value="1"/>
</dbReference>
<reference evidence="4 5" key="1">
    <citation type="submission" date="2015-12" db="EMBL/GenBank/DDBJ databases">
        <title>Complete genome of Roseateles depolymerans KCTC 42856.</title>
        <authorList>
            <person name="Kim K.M."/>
        </authorList>
    </citation>
    <scope>NUCLEOTIDE SEQUENCE [LARGE SCALE GENOMIC DNA]</scope>
    <source>
        <strain evidence="4 5">KCTC 42856</strain>
    </source>
</reference>
<dbReference type="KEGG" id="rdp:RD2015_4512"/>
<feature type="region of interest" description="Disordered" evidence="1">
    <location>
        <begin position="3014"/>
        <end position="3038"/>
    </location>
</feature>
<dbReference type="GO" id="GO:0003824">
    <property type="term" value="F:catalytic activity"/>
    <property type="evidence" value="ECO:0007669"/>
    <property type="project" value="UniProtKB-ARBA"/>
</dbReference>
<dbReference type="SUPFAM" id="SSF51294">
    <property type="entry name" value="Hedgehog/intein (Hint) domain"/>
    <property type="match status" value="1"/>
</dbReference>
<feature type="region of interest" description="Disordered" evidence="1">
    <location>
        <begin position="3277"/>
        <end position="3304"/>
    </location>
</feature>
<dbReference type="STRING" id="76731.RD2015_4512"/>
<feature type="region of interest" description="Disordered" evidence="1">
    <location>
        <begin position="3660"/>
        <end position="3700"/>
    </location>
</feature>
<feature type="domain" description="Filamentous haemagglutinin FhaB/tRNA nuclease CdiA-like TPS" evidence="3">
    <location>
        <begin position="141"/>
        <end position="261"/>
    </location>
</feature>
<feature type="region of interest" description="Disordered" evidence="1">
    <location>
        <begin position="1676"/>
        <end position="1700"/>
    </location>
</feature>
<keyword evidence="5" id="KW-1185">Reference proteome</keyword>
<feature type="compositionally biased region" description="Basic and acidic residues" evidence="1">
    <location>
        <begin position="3284"/>
        <end position="3298"/>
    </location>
</feature>
<dbReference type="SMART" id="SM00306">
    <property type="entry name" value="HintN"/>
    <property type="match status" value="1"/>
</dbReference>
<feature type="region of interest" description="Disordered" evidence="1">
    <location>
        <begin position="3750"/>
        <end position="3838"/>
    </location>
</feature>
<dbReference type="NCBIfam" id="TIGR01731">
    <property type="entry name" value="fil_hemag_20aa"/>
    <property type="match status" value="21"/>
</dbReference>
<dbReference type="InterPro" id="IPR025157">
    <property type="entry name" value="Hemagglutinin_rpt"/>
</dbReference>
<accession>A0A0U3MKF8</accession>
<dbReference type="SMART" id="SM00912">
    <property type="entry name" value="Haemagg_act"/>
    <property type="match status" value="1"/>
</dbReference>
<proteinExistence type="predicted"/>
<dbReference type="Pfam" id="PF05594">
    <property type="entry name" value="Fil_haemagg"/>
    <property type="match status" value="13"/>
</dbReference>
<evidence type="ECO:0008006" key="6">
    <source>
        <dbReference type="Google" id="ProtNLM"/>
    </source>
</evidence>
<dbReference type="InterPro" id="IPR011050">
    <property type="entry name" value="Pectin_lyase_fold/virulence"/>
</dbReference>
<feature type="region of interest" description="Disordered" evidence="1">
    <location>
        <begin position="2867"/>
        <end position="2888"/>
    </location>
</feature>
<dbReference type="CDD" id="cd00081">
    <property type="entry name" value="Hint"/>
    <property type="match status" value="1"/>
</dbReference>
<gene>
    <name evidence="4" type="ORF">RD2015_4512</name>
</gene>
<dbReference type="Pfam" id="PF05860">
    <property type="entry name" value="TPS"/>
    <property type="match status" value="1"/>
</dbReference>
<dbReference type="InterPro" id="IPR010069">
    <property type="entry name" value="CdiA_FHA1_rpt"/>
</dbReference>
<sequence>MRLSVTALAVGVAAGMALFVAEPLTVRAEPSMSAQSPGSGRGGARGDEASQARARAELAIKQLQAKVATVRDEARSAVLAQGGAHSQGAAGPQGGAALKVQGVHALQGAAAPWDGASSVASRVIADPSAPGSQRPTVLTAPNGATLVNIQTPSVAGVSRNTYSQFDVGATGVILNNSRTDTSTQLGGWVQGNPWLGRGEAQVILNEVNSSAPSQLHGYVEVAGRRAEVVIANPSGIQVDGGGFINASSATLTTGTPRFDAAGHISGFAVQGGLIRIDGAGLDARSTDYTSLLARAVELNAGLWAKDVRVQTGTQVMSAQTAGAGEGAGEALAAHGERPRYALDSTALGGIYAQQITLVGTEAGLGVRQAGQIVGSRLTLRADGWLDNTGAVYAQRSDAEASLPTDGDASGVRSGERPPLVMTSAQGVRNAGQIASWGSAELRAPQLQSLSGSLTAAGVGADGQIAAGAVESTASLVLTASQSQSQAGQLLASQRVQVQAPVVDLGGAQAKANVIAVSGNQVDARGATLVASENVAVTATGAADVSRAQTEAPGILIAGASVTADGSQLNAGQTLQVQAMGRLSAIQATWMADALKLSAGQADLSGGEFLQTGTQTLKLGFDSALTADGARIATNASDLTLTAESIRAREARLEHYGAGTLALTTSGLDLSGTQVLSGGRFELAATQATLDRSQVAAQAVDWQTGQLSHRGAHTQMAGAEASRIVTQSVLDNRSARIESNSTLLSLQASAIENGGGVVSSVGDLHVDADRLGNQAGWLLSNQRLIVGSSQRPALVDNMSGQVGAAELALYAGQVLNAGGTVLAAHDAVLDVGQWQHGEGRLEAGTLTVNAARWEGGGTVYARDDATLKAGTLQTSGLLAAGQSLTVRADQLSTSGLVAAGLLADGTLATATEGQSGATSQIDRPQAADGRLTLLADSLNNTGALQSSGSTQIAVSHAFSNGGLLYAQGAAAVSAAQVINPGTLASQGDLSVAALQISGSGGLASGLRRDNTLAQQGRLTVSAIEQLQFSGAMTAASELSASAAAMQLQGAQLQARTVSLRASAGDLSLERAALAASDLSMSAQQDLITSRAQIGAGQVQLTARDWINTGGRLTQTSADGALASSLSRDLNNQGGTIESAGRQLTLGAAAVNNTGGRIAQAGGALQLQAATWNGAQGRVLASGALDWTVARDLALTGASTQADSIQIRSDSLTHDGAQMASAHATHLALMGALNNQGGTLAAGTSLTVEAGRVTNAAGGVMQAGNALWIHTTGLTAAASAIATAVSAEPIHPGGSPDSGERNTSTAPGKVDGLDNQGGRLRSGGDMRLDTATLDNRGGWVGSDGALTIQSARAVRNSQGSLLAQQAVAVTSGTLENQTGRLVSGRDGVSVTTSGLLDNTGGAVLASSGIALTSAGLINDRGELSGTTVLLDTLGQSFSNRAGKVLSGENLTLRSGTLDNFGGLLQSGQTLSINTGGEALINTVDASISTPTGLRSQGAMLIDAGSVENSAGIGGTAVTLNATSLTNRQTVSGQTLALSISGALDNQGGQLVGVQSIAATGRDVLNEGGLIYGGESLNVRTAGLLDNRSTAGASQGLQGGAITLHAANLGNRNGQVRANADLLVTATQSLDNSSGVLSGLGQTVVTGADPLMLRGSDPMAQLGSYPSLQINRSAESLPTSSAAKPVSAPGAASGANPVSSDASALATQPVGRASGLILSNQSGTVWGGKAVSVNAASLSGGGMFSSGGSLALTLGGDLIYGTGTLLQARGDLSLALTGSFVNEGILRAGGSLDIQAQSIDNRAAGELSSADTRLTATDTLTNRGLIDGDRVRVNAAAITNLGTGRIYGSDLTLSGGQLTNGAESGQSAVIASRGALTLALTGGVTNTDQALIFSDGDLRLTAASVVNQNATVEATRSLQMDVGGAITNRSVHDGADSLPQDPNAPRVLVSKAFISSGGDMRLSTGQLINSGATVEARGNLLLQSADIQNLNPYLQWQKVSGPTTTGWEFQAPGSTVRYTPDQIRVLWEVTYNGSTWFSQWGSDAQASLEPFVWEFHPKTSNWSKDTYNRKMLLPSQRYPNEVFGRYLGGFGGDVRGSAMRGFEWHPSADHDREVCDKDDSCKIILVPGAHYPASDRIWSDFGVTPGDDNALDAAVAAFFADANSRLVGDFTAFNYSRTTESAKVTQSAAGQIIVGGTLSVQGGRIVNEMSRIIGRDGVQIQSDSIDNRSTDVAVSGTEHVDVYRTYNGGSGVPNTHYEYSTTDAAINGTVKLTLPVVGVGGAVLGTAPEGRQQAGVVGGGSGAQVQSIVSAGSLNASDRGGLGSLSEVLDQSVGRGGDVTAKRATAAIRAASGGLAAALRSAASVQGFDASGKLRAVPLSLSLPTSSLFKLRTDTSSGYLVETDPRYANYRNWLSSDYLLQALAVDPATVQKRLGDGFYEQRLVREQIGQLTGSTFLQGYSSDEEMYRALLTNGASFAAAHELRPGVALTAEQMSQLTTDLVWLVEQSVTLADGSTQRVLVPQVYLLPRDGDLQASGALIAGSRVDLALSGALNNSGDLQASEGLRATAQNIVNSGSMRGAQLALSAADDLRNIGGSLTATDAMSLKAGRDLIVTTTTASSTTATSQRTVLDRVASLTAGGVMLLQAGQDVVLEAARIRQTGMDAGTGAVAGNGTATNAGAGISPSGVFVQAGRDLKLTTVQTASSDRATFDANNHLYQGNSQQVGTSLDAKGTVLLSAGQDLTAHGASVNSAGAMQLNAARDVQLLAAQSTESLDEASKHTVKGFLKSTTTTSKTQLERTTATGTTISGDTVAITAGQDIRVQGSNVVSDAATAVQAGRDVKLENALDTSQRQQERQVVTKGLTGAGAGFSIGTRDQRTGQSGNSQTVVGSTVGSVGGDVSIVAGRDYSQVGSIVQTPKGDVDVTAQRISISAATQQGKDVQTTSFRQSGLSVSVSSPLVSALESTVDMADNIGKVSDARMQALGAASTAIKAKEAVQALQADPKAAGGLSISVTLGSSQSKSRTETTTTTHQGSEITAGGDIRLTAQGAGKESTITVQGSDLSAAQRLALKAEGDVSLTAVQDTVKQQSSNSSSSASVGAAIGVGSSGATIGFTASASLARGRSDGEDVIQRNTHLQGQQVSIESGGDTTLKGAVVSGERVKATVGGNLRIESLQDTSKFKSDSTQVGGSMTAGAGISGSVSGGQSKIRSDFASVTEQSSIRAGDGGFQVDVKGNTDLKGGAITSTQAAVDSGANSFKSGSLTLSDIENKANYQGSSFNVSAGFGKKEDGNKKEGEAPKPTDGSYQLTVVKPGGAPGSSAGFGYSSDSASSVTQAGISGVAGNAAARTGDAETGIKQIFDKEKVQQDLAAQVAITQTFGKEASQQIGDFAQKQMNLAQALQTKAEGETDPVKKAELEKQAAAIERDWGDYGVLRLAAHTVVGGLTGNASGAVGAAAGTLTAPAVADALKNAGVEGDLAKGLTALASTAVGAAAGGGAAGGVTAYNEVTNNYLNHAQLMQRRAELAACKTSACEDAVRQRWIEISKAANMAALEACVNGTTADCRAELKQLGADLAELLSNPDSKGQKKFVSETSNNLKQVEEKIRTGLEILAYRANEQLGALYASPDELAKARLLTAEEAAELKRRRLSTMVDVLGAVSLPDSKAPRKPIKETAGSAETRPGTANAAVHAEAPPSGELSAKAPVQEPVVKKLPQEPVVKSLPQDSASNSVKPIQTDVEALRPMKVDTTELPSISKVMEPSGTAGVPSEMGSTTNPAGVHQEPGGAPAASVKAEQSLEPVRTDAPDKSSTSSSTKGPGADSDAGPQATTNKATAEEGVGCANPPQCFVAGTLIHTVDGPKAIETFVGGELVLSRHEHTGEAGVRPVVATVATKDQPIYEVVIENAQGETETLHTTAEHPFWVINAADERGEYFSEVFESQWVRAASLMPGMRLVDWLGSELIVLRQGAAGWNADVFNLEVREHHTYHVGTLRVWAHNAPCCKVGNAERSVEDFIADVHGALETKINSAELAEFRVLDPTAKIGLTGSSATGRVGNPNKETFGKPINMNEFDLDLFVQSDLLLDQLGGKLRAVPILRQELVNDFPILFKGLKSGKKGLSIKFRPHGEPPKGSIIFGD</sequence>
<dbReference type="InterPro" id="IPR036844">
    <property type="entry name" value="Hint_dom_sf"/>
</dbReference>
<evidence type="ECO:0000256" key="1">
    <source>
        <dbReference type="SAM" id="MobiDB-lite"/>
    </source>
</evidence>
<feature type="region of interest" description="Disordered" evidence="1">
    <location>
        <begin position="396"/>
        <end position="418"/>
    </location>
</feature>
<dbReference type="PATRIC" id="fig|76731.3.peg.4622"/>
<feature type="region of interest" description="Disordered" evidence="1">
    <location>
        <begin position="1286"/>
        <end position="1324"/>
    </location>
</feature>
<dbReference type="Pfam" id="PF07591">
    <property type="entry name" value="PT-HINT"/>
    <property type="match status" value="1"/>
</dbReference>
<name>A0A0U3MKF8_9BURK</name>
<dbReference type="InterPro" id="IPR012334">
    <property type="entry name" value="Pectin_lyas_fold"/>
</dbReference>
<dbReference type="InterPro" id="IPR008619">
    <property type="entry name" value="Filamentous_hemagglutn_rpt"/>
</dbReference>
<feature type="compositionally biased region" description="Basic and acidic residues" evidence="1">
    <location>
        <begin position="44"/>
        <end position="53"/>
    </location>
</feature>
<evidence type="ECO:0000259" key="3">
    <source>
        <dbReference type="SMART" id="SM00912"/>
    </source>
</evidence>
<feature type="region of interest" description="Disordered" evidence="1">
    <location>
        <begin position="28"/>
        <end position="53"/>
    </location>
</feature>
<evidence type="ECO:0000313" key="5">
    <source>
        <dbReference type="Proteomes" id="UP000060699"/>
    </source>
</evidence>
<dbReference type="InterPro" id="IPR003587">
    <property type="entry name" value="Hint_dom_N"/>
</dbReference>
<protein>
    <recommendedName>
        <fullName evidence="6">Filamentous haemagglutinin FhaB/tRNA nuclease CdiA-like TPS domain-containing protein</fullName>
    </recommendedName>
</protein>
<feature type="domain" description="Hint" evidence="2">
    <location>
        <begin position="3842"/>
        <end position="3955"/>
    </location>
</feature>
<dbReference type="Proteomes" id="UP000060699">
    <property type="component" value="Chromosome"/>
</dbReference>
<evidence type="ECO:0000259" key="2">
    <source>
        <dbReference type="SMART" id="SM00306"/>
    </source>
</evidence>
<dbReference type="Gene3D" id="2.160.20.10">
    <property type="entry name" value="Single-stranded right-handed beta-helix, Pectin lyase-like"/>
    <property type="match status" value="1"/>
</dbReference>
<dbReference type="Pfam" id="PF13332">
    <property type="entry name" value="Fil_haemagg_2"/>
    <property type="match status" value="3"/>
</dbReference>
<dbReference type="Gene3D" id="2.170.16.10">
    <property type="entry name" value="Hedgehog/Intein (Hint) domain"/>
    <property type="match status" value="1"/>
</dbReference>
<feature type="region of interest" description="Disordered" evidence="1">
    <location>
        <begin position="3179"/>
        <end position="3201"/>
    </location>
</feature>
<evidence type="ECO:0000313" key="4">
    <source>
        <dbReference type="EMBL" id="ALV08953.1"/>
    </source>
</evidence>
<organism evidence="4 5">
    <name type="scientific">Roseateles depolymerans</name>
    <dbReference type="NCBI Taxonomy" id="76731"/>
    <lineage>
        <taxon>Bacteria</taxon>
        <taxon>Pseudomonadati</taxon>
        <taxon>Pseudomonadota</taxon>
        <taxon>Betaproteobacteria</taxon>
        <taxon>Burkholderiales</taxon>
        <taxon>Sphaerotilaceae</taxon>
        <taxon>Roseateles</taxon>
    </lineage>
</organism>
<dbReference type="EMBL" id="CP013729">
    <property type="protein sequence ID" value="ALV08953.1"/>
    <property type="molecule type" value="Genomic_DNA"/>
</dbReference>
<feature type="compositionally biased region" description="Low complexity" evidence="1">
    <location>
        <begin position="3805"/>
        <end position="3817"/>
    </location>
</feature>
<dbReference type="NCBIfam" id="TIGR01901">
    <property type="entry name" value="adhes_NPXG"/>
    <property type="match status" value="1"/>
</dbReference>
<dbReference type="InterPro" id="IPR008638">
    <property type="entry name" value="FhaB/CdiA-like_TPS"/>
</dbReference>